<gene>
    <name evidence="1" type="ORF">KP509_09G081000</name>
</gene>
<reference evidence="1" key="1">
    <citation type="submission" date="2021-08" db="EMBL/GenBank/DDBJ databases">
        <title>WGS assembly of Ceratopteris richardii.</title>
        <authorList>
            <person name="Marchant D.B."/>
            <person name="Chen G."/>
            <person name="Jenkins J."/>
            <person name="Shu S."/>
            <person name="Leebens-Mack J."/>
            <person name="Grimwood J."/>
            <person name="Schmutz J."/>
            <person name="Soltis P."/>
            <person name="Soltis D."/>
            <person name="Chen Z.-H."/>
        </authorList>
    </citation>
    <scope>NUCLEOTIDE SEQUENCE</scope>
    <source>
        <strain evidence="1">Whitten #5841</strain>
        <tissue evidence="1">Leaf</tissue>
    </source>
</reference>
<keyword evidence="2" id="KW-1185">Reference proteome</keyword>
<comment type="caution">
    <text evidence="1">The sequence shown here is derived from an EMBL/GenBank/DDBJ whole genome shotgun (WGS) entry which is preliminary data.</text>
</comment>
<dbReference type="AlphaFoldDB" id="A0A8T2UC59"/>
<sequence>MEEAEEMGCLRRHYVIHGRLKSLYMCNYHDELEIRTHTMYQLFRFAQGIYQAAHFDIRIQEREKGHCHAMNTIQFHGA</sequence>
<dbReference type="Proteomes" id="UP000825935">
    <property type="component" value="Chromosome 9"/>
</dbReference>
<evidence type="ECO:0000313" key="2">
    <source>
        <dbReference type="Proteomes" id="UP000825935"/>
    </source>
</evidence>
<accession>A0A8T2UC59</accession>
<evidence type="ECO:0000313" key="1">
    <source>
        <dbReference type="EMBL" id="KAH7430059.1"/>
    </source>
</evidence>
<protein>
    <submittedName>
        <fullName evidence="1">Uncharacterized protein</fullName>
    </submittedName>
</protein>
<dbReference type="EMBL" id="CM035414">
    <property type="protein sequence ID" value="KAH7430059.1"/>
    <property type="molecule type" value="Genomic_DNA"/>
</dbReference>
<organism evidence="1 2">
    <name type="scientific">Ceratopteris richardii</name>
    <name type="common">Triangle waterfern</name>
    <dbReference type="NCBI Taxonomy" id="49495"/>
    <lineage>
        <taxon>Eukaryota</taxon>
        <taxon>Viridiplantae</taxon>
        <taxon>Streptophyta</taxon>
        <taxon>Embryophyta</taxon>
        <taxon>Tracheophyta</taxon>
        <taxon>Polypodiopsida</taxon>
        <taxon>Polypodiidae</taxon>
        <taxon>Polypodiales</taxon>
        <taxon>Pteridineae</taxon>
        <taxon>Pteridaceae</taxon>
        <taxon>Parkerioideae</taxon>
        <taxon>Ceratopteris</taxon>
    </lineage>
</organism>
<proteinExistence type="predicted"/>
<name>A0A8T2UC59_CERRI</name>